<keyword evidence="3" id="KW-1185">Reference proteome</keyword>
<reference evidence="2" key="1">
    <citation type="submission" date="2020-08" db="EMBL/GenBank/DDBJ databases">
        <title>Multicomponent nature underlies the extraordinary mechanical properties of spider dragline silk.</title>
        <authorList>
            <person name="Kono N."/>
            <person name="Nakamura H."/>
            <person name="Mori M."/>
            <person name="Yoshida Y."/>
            <person name="Ohtoshi R."/>
            <person name="Malay A.D."/>
            <person name="Moran D.A.P."/>
            <person name="Tomita M."/>
            <person name="Numata K."/>
            <person name="Arakawa K."/>
        </authorList>
    </citation>
    <scope>NUCLEOTIDE SEQUENCE</scope>
</reference>
<feature type="compositionally biased region" description="Basic and acidic residues" evidence="1">
    <location>
        <begin position="73"/>
        <end position="95"/>
    </location>
</feature>
<feature type="region of interest" description="Disordered" evidence="1">
    <location>
        <begin position="54"/>
        <end position="95"/>
    </location>
</feature>
<protein>
    <submittedName>
        <fullName evidence="2">Uncharacterized protein</fullName>
    </submittedName>
</protein>
<evidence type="ECO:0000256" key="1">
    <source>
        <dbReference type="SAM" id="MobiDB-lite"/>
    </source>
</evidence>
<organism evidence="2 3">
    <name type="scientific">Trichonephila inaurata madagascariensis</name>
    <dbReference type="NCBI Taxonomy" id="2747483"/>
    <lineage>
        <taxon>Eukaryota</taxon>
        <taxon>Metazoa</taxon>
        <taxon>Ecdysozoa</taxon>
        <taxon>Arthropoda</taxon>
        <taxon>Chelicerata</taxon>
        <taxon>Arachnida</taxon>
        <taxon>Araneae</taxon>
        <taxon>Araneomorphae</taxon>
        <taxon>Entelegynae</taxon>
        <taxon>Araneoidea</taxon>
        <taxon>Nephilidae</taxon>
        <taxon>Trichonephila</taxon>
        <taxon>Trichonephila inaurata</taxon>
    </lineage>
</organism>
<evidence type="ECO:0000313" key="3">
    <source>
        <dbReference type="Proteomes" id="UP000886998"/>
    </source>
</evidence>
<name>A0A8X7BT85_9ARAC</name>
<accession>A0A8X7BT85</accession>
<comment type="caution">
    <text evidence="2">The sequence shown here is derived from an EMBL/GenBank/DDBJ whole genome shotgun (WGS) entry which is preliminary data.</text>
</comment>
<gene>
    <name evidence="2" type="ORF">TNIN_441081</name>
</gene>
<dbReference type="EMBL" id="BMAV01004001">
    <property type="protein sequence ID" value="GFY44011.1"/>
    <property type="molecule type" value="Genomic_DNA"/>
</dbReference>
<feature type="region of interest" description="Disordered" evidence="1">
    <location>
        <begin position="1"/>
        <end position="39"/>
    </location>
</feature>
<dbReference type="Proteomes" id="UP000886998">
    <property type="component" value="Unassembled WGS sequence"/>
</dbReference>
<sequence>MRKGTGAREPSIRKKSGDKMEIGKVEDWGNPIGEHETGCGLHRQNDARVVNEDSNGFRYRGGAGNNRFQNNRIKNDRGDHGSDIRKGRNDFANRG</sequence>
<dbReference type="AlphaFoldDB" id="A0A8X7BT85"/>
<feature type="compositionally biased region" description="Basic and acidic residues" evidence="1">
    <location>
        <begin position="10"/>
        <end position="39"/>
    </location>
</feature>
<evidence type="ECO:0000313" key="2">
    <source>
        <dbReference type="EMBL" id="GFY44011.1"/>
    </source>
</evidence>
<proteinExistence type="predicted"/>